<dbReference type="OrthoDB" id="2369050at2759"/>
<organism evidence="2 3">
    <name type="scientific">Suillus discolor</name>
    <dbReference type="NCBI Taxonomy" id="1912936"/>
    <lineage>
        <taxon>Eukaryota</taxon>
        <taxon>Fungi</taxon>
        <taxon>Dikarya</taxon>
        <taxon>Basidiomycota</taxon>
        <taxon>Agaricomycotina</taxon>
        <taxon>Agaricomycetes</taxon>
        <taxon>Agaricomycetidae</taxon>
        <taxon>Boletales</taxon>
        <taxon>Suillineae</taxon>
        <taxon>Suillaceae</taxon>
        <taxon>Suillus</taxon>
    </lineage>
</organism>
<protein>
    <submittedName>
        <fullName evidence="2">Uncharacterized protein</fullName>
    </submittedName>
</protein>
<dbReference type="RefSeq" id="XP_041296638.1">
    <property type="nucleotide sequence ID" value="XM_041430983.1"/>
</dbReference>
<proteinExistence type="predicted"/>
<dbReference type="EMBL" id="JABBWM010000009">
    <property type="protein sequence ID" value="KAG2114690.1"/>
    <property type="molecule type" value="Genomic_DNA"/>
</dbReference>
<comment type="caution">
    <text evidence="2">The sequence shown here is derived from an EMBL/GenBank/DDBJ whole genome shotgun (WGS) entry which is preliminary data.</text>
</comment>
<evidence type="ECO:0000313" key="2">
    <source>
        <dbReference type="EMBL" id="KAG2114690.1"/>
    </source>
</evidence>
<feature type="region of interest" description="Disordered" evidence="1">
    <location>
        <begin position="209"/>
        <end position="232"/>
    </location>
</feature>
<dbReference type="Proteomes" id="UP000823399">
    <property type="component" value="Unassembled WGS sequence"/>
</dbReference>
<evidence type="ECO:0000256" key="1">
    <source>
        <dbReference type="SAM" id="MobiDB-lite"/>
    </source>
</evidence>
<evidence type="ECO:0000313" key="3">
    <source>
        <dbReference type="Proteomes" id="UP000823399"/>
    </source>
</evidence>
<dbReference type="AlphaFoldDB" id="A0A9P7JY68"/>
<accession>A0A9P7JY68</accession>
<feature type="compositionally biased region" description="Low complexity" evidence="1">
    <location>
        <begin position="210"/>
        <end position="229"/>
    </location>
</feature>
<name>A0A9P7JY68_9AGAM</name>
<keyword evidence="3" id="KW-1185">Reference proteome</keyword>
<dbReference type="GeneID" id="64693242"/>
<reference evidence="2" key="1">
    <citation type="journal article" date="2020" name="New Phytol.">
        <title>Comparative genomics reveals dynamic genome evolution in host specialist ectomycorrhizal fungi.</title>
        <authorList>
            <person name="Lofgren L.A."/>
            <person name="Nguyen N.H."/>
            <person name="Vilgalys R."/>
            <person name="Ruytinx J."/>
            <person name="Liao H.L."/>
            <person name="Branco S."/>
            <person name="Kuo A."/>
            <person name="LaButti K."/>
            <person name="Lipzen A."/>
            <person name="Andreopoulos W."/>
            <person name="Pangilinan J."/>
            <person name="Riley R."/>
            <person name="Hundley H."/>
            <person name="Na H."/>
            <person name="Barry K."/>
            <person name="Grigoriev I.V."/>
            <person name="Stajich J.E."/>
            <person name="Kennedy P.G."/>
        </authorList>
    </citation>
    <scope>NUCLEOTIDE SEQUENCE</scope>
    <source>
        <strain evidence="2">FC423</strain>
    </source>
</reference>
<gene>
    <name evidence="2" type="ORF">F5147DRAFT_570230</name>
</gene>
<sequence>MSSSSKTAHVEQSSASKPPFLTLGKVMPEALQFWEMRCAQFSMHKGIPEADMVKKIAWGMQDPWIQDWYLTNQEEIDAITFKEYMTEVCNIWLPLGWADIVRHKMLASMQGQHPFNEWAINVQSQNTLLHGTTSHLPDVNILYHLKSHMNAELATDYHTESVEEEDLCKWIERVHILNEKCLRYLARQKEAIEIVLCMERVHSNADKKLSTNTHFSSNNNTTTKGSSSTLKPFTRLPSLTNSEWQLLHDNDRCFKCCEPFMGHTSSNCTKGFPDGVLYKTLTSSSVTAKKMKKGKDVVTTVEVEETCYTVAVVMLSAVLGNGTDSGEECMALLQTPHLRWDCLIDGPGVSSPINVSVLIDYGSSLVLIGEELADKLGLHRQQLAKPLPISLTLSKDKDSFLLLQYVKLSCTSLDQVYTS</sequence>